<dbReference type="Pfam" id="PF00512">
    <property type="entry name" value="HisKA"/>
    <property type="match status" value="1"/>
</dbReference>
<dbReference type="InterPro" id="IPR005467">
    <property type="entry name" value="His_kinase_dom"/>
</dbReference>
<dbReference type="CDD" id="cd00082">
    <property type="entry name" value="HisKA"/>
    <property type="match status" value="1"/>
</dbReference>
<keyword evidence="9" id="KW-0472">Membrane</keyword>
<keyword evidence="4" id="KW-0808">Transferase</keyword>
<evidence type="ECO:0000313" key="11">
    <source>
        <dbReference type="EMBL" id="MBC8208260.1"/>
    </source>
</evidence>
<evidence type="ECO:0000313" key="12">
    <source>
        <dbReference type="Proteomes" id="UP000599024"/>
    </source>
</evidence>
<dbReference type="InterPro" id="IPR036890">
    <property type="entry name" value="HATPase_C_sf"/>
</dbReference>
<comment type="caution">
    <text evidence="11">The sequence shown here is derived from an EMBL/GenBank/DDBJ whole genome shotgun (WGS) entry which is preliminary data.</text>
</comment>
<keyword evidence="8" id="KW-0902">Two-component regulatory system</keyword>
<dbReference type="GO" id="GO:0000155">
    <property type="term" value="F:phosphorelay sensor kinase activity"/>
    <property type="evidence" value="ECO:0007669"/>
    <property type="project" value="InterPro"/>
</dbReference>
<protein>
    <recommendedName>
        <fullName evidence="2">histidine kinase</fullName>
        <ecNumber evidence="2">2.7.13.3</ecNumber>
    </recommendedName>
</protein>
<evidence type="ECO:0000256" key="9">
    <source>
        <dbReference type="SAM" id="Phobius"/>
    </source>
</evidence>
<reference evidence="11 12" key="1">
    <citation type="submission" date="2020-08" db="EMBL/GenBank/DDBJ databases">
        <title>Bridging the membrane lipid divide: bacteria of the FCB group superphylum have the potential to synthesize archaeal ether lipids.</title>
        <authorList>
            <person name="Villanueva L."/>
            <person name="Von Meijenfeldt F.A.B."/>
            <person name="Westbye A.B."/>
            <person name="Yadav S."/>
            <person name="Hopmans E.C."/>
            <person name="Dutilh B.E."/>
            <person name="Sinninghe Damste J.S."/>
        </authorList>
    </citation>
    <scope>NUCLEOTIDE SEQUENCE [LARGE SCALE GENOMIC DNA]</scope>
    <source>
        <strain evidence="11">NIOZ-UU81</strain>
    </source>
</reference>
<dbReference type="Proteomes" id="UP000599024">
    <property type="component" value="Unassembled WGS sequence"/>
</dbReference>
<dbReference type="InterPro" id="IPR003661">
    <property type="entry name" value="HisK_dim/P_dom"/>
</dbReference>
<gene>
    <name evidence="11" type="ORF">H8E79_03710</name>
</gene>
<evidence type="ECO:0000256" key="6">
    <source>
        <dbReference type="ARBA" id="ARBA00022777"/>
    </source>
</evidence>
<dbReference type="SMART" id="SM00388">
    <property type="entry name" value="HisKA"/>
    <property type="match status" value="1"/>
</dbReference>
<proteinExistence type="predicted"/>
<dbReference type="SMART" id="SM00387">
    <property type="entry name" value="HATPase_c"/>
    <property type="match status" value="1"/>
</dbReference>
<dbReference type="InterPro" id="IPR036097">
    <property type="entry name" value="HisK_dim/P_sf"/>
</dbReference>
<keyword evidence="9" id="KW-0812">Transmembrane</keyword>
<evidence type="ECO:0000256" key="3">
    <source>
        <dbReference type="ARBA" id="ARBA00022553"/>
    </source>
</evidence>
<dbReference type="PANTHER" id="PTHR43065:SF10">
    <property type="entry name" value="PEROXIDE STRESS-ACTIVATED HISTIDINE KINASE MAK3"/>
    <property type="match status" value="1"/>
</dbReference>
<keyword evidence="7" id="KW-0067">ATP-binding</keyword>
<keyword evidence="6 11" id="KW-0418">Kinase</keyword>
<sequence>MLSNFCRLPRRRKPSRRAAQNQAGLRPFKIVKFFSFTSLVVILLSTLFLSWVISNHARRIMLHQSEAYSLLLAGNLNQQVFRGFVLPTVVRYGEIALSNKEQFSALDRIVKTATHGLKTETVTIYDSRVNVISYSTDPLLIGRMGEGGIEYEKALQGEPNSHLTLSGGFWNLLPGGDGVECRLRTYTPFRQVGSTGAADQLIMGVIEISQDLSEDYAAIIDLQGRIIMASSVVMAVLFLVLRTIVVRGDAIMEERHQERVRLEEKLNHAERLAHLGTMVATVSHEIKSPLGVVRSTAEILEKRIQKVAPGNEHLARIIVDETNRLNNIVLEFLDFARPLDASLHPGDLNKIVGRGVNFLGPQIAEKNIQLDLQLSDDLDLLFLDEEMLYRALLNIMINGIQAMEDGGVLHVQTLVQTDTGNAVVVIGDTGKGMSQEQIEQIFKPFYTDKNRGTGLGLAIAHNIIDHHNGTIEVNSQEGKGSQFSIILPG</sequence>
<dbReference type="PANTHER" id="PTHR43065">
    <property type="entry name" value="SENSOR HISTIDINE KINASE"/>
    <property type="match status" value="1"/>
</dbReference>
<dbReference type="EMBL" id="JACNLK010000032">
    <property type="protein sequence ID" value="MBC8208260.1"/>
    <property type="molecule type" value="Genomic_DNA"/>
</dbReference>
<comment type="catalytic activity">
    <reaction evidence="1">
        <text>ATP + protein L-histidine = ADP + protein N-phospho-L-histidine.</text>
        <dbReference type="EC" id="2.7.13.3"/>
    </reaction>
</comment>
<keyword evidence="5" id="KW-0547">Nucleotide-binding</keyword>
<dbReference type="SUPFAM" id="SSF55874">
    <property type="entry name" value="ATPase domain of HSP90 chaperone/DNA topoisomerase II/histidine kinase"/>
    <property type="match status" value="1"/>
</dbReference>
<evidence type="ECO:0000256" key="4">
    <source>
        <dbReference type="ARBA" id="ARBA00022679"/>
    </source>
</evidence>
<keyword evidence="3" id="KW-0597">Phosphoprotein</keyword>
<dbReference type="Pfam" id="PF02518">
    <property type="entry name" value="HATPase_c"/>
    <property type="match status" value="1"/>
</dbReference>
<dbReference type="Gene3D" id="3.30.565.10">
    <property type="entry name" value="Histidine kinase-like ATPase, C-terminal domain"/>
    <property type="match status" value="1"/>
</dbReference>
<keyword evidence="9" id="KW-1133">Transmembrane helix</keyword>
<dbReference type="PRINTS" id="PR00344">
    <property type="entry name" value="BCTRLSENSOR"/>
</dbReference>
<organism evidence="11 12">
    <name type="scientific">Candidatus Desulfatifera sulfidica</name>
    <dbReference type="NCBI Taxonomy" id="2841691"/>
    <lineage>
        <taxon>Bacteria</taxon>
        <taxon>Pseudomonadati</taxon>
        <taxon>Thermodesulfobacteriota</taxon>
        <taxon>Desulfobulbia</taxon>
        <taxon>Desulfobulbales</taxon>
        <taxon>Desulfobulbaceae</taxon>
        <taxon>Candidatus Desulfatifera</taxon>
    </lineage>
</organism>
<accession>A0A8J6NA11</accession>
<dbReference type="PROSITE" id="PS50109">
    <property type="entry name" value="HIS_KIN"/>
    <property type="match status" value="1"/>
</dbReference>
<evidence type="ECO:0000256" key="5">
    <source>
        <dbReference type="ARBA" id="ARBA00022741"/>
    </source>
</evidence>
<evidence type="ECO:0000256" key="8">
    <source>
        <dbReference type="ARBA" id="ARBA00023012"/>
    </source>
</evidence>
<feature type="transmembrane region" description="Helical" evidence="9">
    <location>
        <begin position="33"/>
        <end position="53"/>
    </location>
</feature>
<evidence type="ECO:0000256" key="1">
    <source>
        <dbReference type="ARBA" id="ARBA00000085"/>
    </source>
</evidence>
<dbReference type="GO" id="GO:0005524">
    <property type="term" value="F:ATP binding"/>
    <property type="evidence" value="ECO:0007669"/>
    <property type="project" value="UniProtKB-KW"/>
</dbReference>
<evidence type="ECO:0000256" key="7">
    <source>
        <dbReference type="ARBA" id="ARBA00022840"/>
    </source>
</evidence>
<evidence type="ECO:0000256" key="2">
    <source>
        <dbReference type="ARBA" id="ARBA00012438"/>
    </source>
</evidence>
<name>A0A8J6NA11_9BACT</name>
<dbReference type="InterPro" id="IPR003594">
    <property type="entry name" value="HATPase_dom"/>
</dbReference>
<feature type="domain" description="Histidine kinase" evidence="10">
    <location>
        <begin position="281"/>
        <end position="489"/>
    </location>
</feature>
<dbReference type="InterPro" id="IPR004358">
    <property type="entry name" value="Sig_transdc_His_kin-like_C"/>
</dbReference>
<evidence type="ECO:0000259" key="10">
    <source>
        <dbReference type="PROSITE" id="PS50109"/>
    </source>
</evidence>
<dbReference type="SUPFAM" id="SSF47384">
    <property type="entry name" value="Homodimeric domain of signal transducing histidine kinase"/>
    <property type="match status" value="1"/>
</dbReference>
<dbReference type="AlphaFoldDB" id="A0A8J6NA11"/>
<dbReference type="EC" id="2.7.13.3" evidence="2"/>
<feature type="transmembrane region" description="Helical" evidence="9">
    <location>
        <begin position="226"/>
        <end position="245"/>
    </location>
</feature>
<dbReference type="Gene3D" id="1.10.287.130">
    <property type="match status" value="1"/>
</dbReference>